<dbReference type="Gene3D" id="3.40.50.300">
    <property type="entry name" value="P-loop containing nucleotide triphosphate hydrolases"/>
    <property type="match status" value="1"/>
</dbReference>
<evidence type="ECO:0000313" key="6">
    <source>
        <dbReference type="EMBL" id="MET4582646.1"/>
    </source>
</evidence>
<accession>A0ABV2QNM1</accession>
<dbReference type="Proteomes" id="UP001549257">
    <property type="component" value="Unassembled WGS sequence"/>
</dbReference>
<organism evidence="6 7">
    <name type="scientific">Conyzicola nivalis</name>
    <dbReference type="NCBI Taxonomy" id="1477021"/>
    <lineage>
        <taxon>Bacteria</taxon>
        <taxon>Bacillati</taxon>
        <taxon>Actinomycetota</taxon>
        <taxon>Actinomycetes</taxon>
        <taxon>Micrococcales</taxon>
        <taxon>Microbacteriaceae</taxon>
        <taxon>Conyzicola</taxon>
    </lineage>
</organism>
<comment type="caution">
    <text evidence="6">The sequence shown here is derived from an EMBL/GenBank/DDBJ whole genome shotgun (WGS) entry which is preliminary data.</text>
</comment>
<comment type="similarity">
    <text evidence="1">Belongs to the ABC transporter superfamily.</text>
</comment>
<keyword evidence="3" id="KW-0547">Nucleotide-binding</keyword>
<keyword evidence="2" id="KW-0813">Transport</keyword>
<feature type="domain" description="ABC transporter" evidence="5">
    <location>
        <begin position="9"/>
        <end position="234"/>
    </location>
</feature>
<keyword evidence="4 6" id="KW-0067">ATP-binding</keyword>
<dbReference type="GO" id="GO:0005524">
    <property type="term" value="F:ATP binding"/>
    <property type="evidence" value="ECO:0007669"/>
    <property type="project" value="UniProtKB-KW"/>
</dbReference>
<evidence type="ECO:0000256" key="4">
    <source>
        <dbReference type="ARBA" id="ARBA00022840"/>
    </source>
</evidence>
<dbReference type="EMBL" id="JBEPSJ010000002">
    <property type="protein sequence ID" value="MET4582646.1"/>
    <property type="molecule type" value="Genomic_DNA"/>
</dbReference>
<dbReference type="InterPro" id="IPR003439">
    <property type="entry name" value="ABC_transporter-like_ATP-bd"/>
</dbReference>
<reference evidence="6 7" key="1">
    <citation type="submission" date="2024-06" db="EMBL/GenBank/DDBJ databases">
        <title>Sorghum-associated microbial communities from plants grown in Nebraska, USA.</title>
        <authorList>
            <person name="Schachtman D."/>
        </authorList>
    </citation>
    <scope>NUCLEOTIDE SEQUENCE [LARGE SCALE GENOMIC DNA]</scope>
    <source>
        <strain evidence="6 7">2857</strain>
    </source>
</reference>
<keyword evidence="7" id="KW-1185">Reference proteome</keyword>
<gene>
    <name evidence="6" type="ORF">ABIE21_002156</name>
</gene>
<evidence type="ECO:0000259" key="5">
    <source>
        <dbReference type="PROSITE" id="PS50893"/>
    </source>
</evidence>
<dbReference type="InterPro" id="IPR027417">
    <property type="entry name" value="P-loop_NTPase"/>
</dbReference>
<proteinExistence type="inferred from homology"/>
<sequence>MNTHDTPAIAVHGLHKAYGHTVAVDEVSFTVARGRVLGLLGPNGAGKTTSMRMLLGLASIDRGQASIHGRPYAQLADPVGTVGAVLDAGGLHPGRTARQHLRIAAAMAGVDAARVDPLLDDAGLGQSADRAIRTYSLGMRQRVALATALVGDPSVLVLDEPANGLDPAGTRWLRTMLRGFAAGGGAVLLSSHILAEVAQVADEVVVVARGRVVGSGRVDDLTVHHGGDLEAYYLDLTAENAEVR</sequence>
<dbReference type="RefSeq" id="WP_354024824.1">
    <property type="nucleotide sequence ID" value="NZ_JBEPSJ010000002.1"/>
</dbReference>
<dbReference type="SUPFAM" id="SSF52540">
    <property type="entry name" value="P-loop containing nucleoside triphosphate hydrolases"/>
    <property type="match status" value="1"/>
</dbReference>
<evidence type="ECO:0000256" key="3">
    <source>
        <dbReference type="ARBA" id="ARBA00022741"/>
    </source>
</evidence>
<protein>
    <submittedName>
        <fullName evidence="6">ABC-2 type transport system ATP-binding protein</fullName>
    </submittedName>
</protein>
<evidence type="ECO:0000313" key="7">
    <source>
        <dbReference type="Proteomes" id="UP001549257"/>
    </source>
</evidence>
<dbReference type="InterPro" id="IPR017871">
    <property type="entry name" value="ABC_transporter-like_CS"/>
</dbReference>
<evidence type="ECO:0000256" key="1">
    <source>
        <dbReference type="ARBA" id="ARBA00005417"/>
    </source>
</evidence>
<dbReference type="PROSITE" id="PS00211">
    <property type="entry name" value="ABC_TRANSPORTER_1"/>
    <property type="match status" value="1"/>
</dbReference>
<dbReference type="Pfam" id="PF00005">
    <property type="entry name" value="ABC_tran"/>
    <property type="match status" value="1"/>
</dbReference>
<dbReference type="InterPro" id="IPR003593">
    <property type="entry name" value="AAA+_ATPase"/>
</dbReference>
<dbReference type="PANTHER" id="PTHR43335:SF4">
    <property type="entry name" value="ABC TRANSPORTER, ATP-BINDING PROTEIN"/>
    <property type="match status" value="1"/>
</dbReference>
<dbReference type="PROSITE" id="PS50893">
    <property type="entry name" value="ABC_TRANSPORTER_2"/>
    <property type="match status" value="1"/>
</dbReference>
<name>A0ABV2QNM1_9MICO</name>
<dbReference type="SMART" id="SM00382">
    <property type="entry name" value="AAA"/>
    <property type="match status" value="1"/>
</dbReference>
<evidence type="ECO:0000256" key="2">
    <source>
        <dbReference type="ARBA" id="ARBA00022448"/>
    </source>
</evidence>
<dbReference type="PANTHER" id="PTHR43335">
    <property type="entry name" value="ABC TRANSPORTER, ATP-BINDING PROTEIN"/>
    <property type="match status" value="1"/>
</dbReference>